<evidence type="ECO:0000313" key="5">
    <source>
        <dbReference type="EMBL" id="DAE13818.1"/>
    </source>
</evidence>
<accession>A0A8S5Q3W8</accession>
<organism evidence="5">
    <name type="scientific">Siphoviridae sp. ctLNL10</name>
    <dbReference type="NCBI Taxonomy" id="2825453"/>
    <lineage>
        <taxon>Viruses</taxon>
        <taxon>Duplodnaviria</taxon>
        <taxon>Heunggongvirae</taxon>
        <taxon>Uroviricota</taxon>
        <taxon>Caudoviricetes</taxon>
    </lineage>
</organism>
<dbReference type="InterPro" id="IPR006480">
    <property type="entry name" value="Phage_holin_4_1"/>
</dbReference>
<name>A0A8S5Q3W8_9CAUD</name>
<keyword evidence="2" id="KW-0812">Transmembrane</keyword>
<comment type="subcellular location">
    <subcellularLocation>
        <location evidence="1">Host membrane</location>
        <topology evidence="1">Multi-pass membrane protein</topology>
    </subcellularLocation>
</comment>
<proteinExistence type="predicted"/>
<evidence type="ECO:0000256" key="1">
    <source>
        <dbReference type="ARBA" id="ARBA00004301"/>
    </source>
</evidence>
<dbReference type="Pfam" id="PF05105">
    <property type="entry name" value="Phage_holin_4_1"/>
    <property type="match status" value="1"/>
</dbReference>
<sequence>MTKTAICAAVGAVGGCVASLFGGWDGGMVTLITCQSIDYVSGLIVAGVFHKSPKTESGALESKAGWKGLCRKAMTLFLVMISYRIDLMIGTDYIRDAVIIGFTANEVISIVENAGLMGLPMPAALTKAIDILTKKADQE</sequence>
<dbReference type="GO" id="GO:0033644">
    <property type="term" value="C:host cell membrane"/>
    <property type="evidence" value="ECO:0007669"/>
    <property type="project" value="UniProtKB-SubCell"/>
</dbReference>
<dbReference type="NCBIfam" id="TIGR01593">
    <property type="entry name" value="holin_tox_secr"/>
    <property type="match status" value="1"/>
</dbReference>
<keyword evidence="3" id="KW-1133">Transmembrane helix</keyword>
<evidence type="ECO:0000256" key="4">
    <source>
        <dbReference type="ARBA" id="ARBA00023136"/>
    </source>
</evidence>
<reference evidence="5" key="1">
    <citation type="journal article" date="2021" name="Proc. Natl. Acad. Sci. U.S.A.">
        <title>A Catalog of Tens of Thousands of Viruses from Human Metagenomes Reveals Hidden Associations with Chronic Diseases.</title>
        <authorList>
            <person name="Tisza M.J."/>
            <person name="Buck C.B."/>
        </authorList>
    </citation>
    <scope>NUCLEOTIDE SEQUENCE</scope>
    <source>
        <strain evidence="5">CtLNL10</strain>
    </source>
</reference>
<protein>
    <submittedName>
        <fullName evidence="5">Holin</fullName>
    </submittedName>
</protein>
<dbReference type="PROSITE" id="PS51257">
    <property type="entry name" value="PROKAR_LIPOPROTEIN"/>
    <property type="match status" value="1"/>
</dbReference>
<evidence type="ECO:0000256" key="2">
    <source>
        <dbReference type="ARBA" id="ARBA00022692"/>
    </source>
</evidence>
<evidence type="ECO:0000256" key="3">
    <source>
        <dbReference type="ARBA" id="ARBA00022989"/>
    </source>
</evidence>
<keyword evidence="4" id="KW-0472">Membrane</keyword>
<dbReference type="EMBL" id="BK015570">
    <property type="protein sequence ID" value="DAE13818.1"/>
    <property type="molecule type" value="Genomic_DNA"/>
</dbReference>